<keyword evidence="1" id="KW-1133">Transmembrane helix</keyword>
<proteinExistence type="predicted"/>
<dbReference type="Proteomes" id="UP000280008">
    <property type="component" value="Unassembled WGS sequence"/>
</dbReference>
<accession>A0A495IH37</accession>
<gene>
    <name evidence="2" type="ORF">C8E83_2452</name>
</gene>
<evidence type="ECO:0000313" key="3">
    <source>
        <dbReference type="Proteomes" id="UP000280008"/>
    </source>
</evidence>
<reference evidence="2 3" key="1">
    <citation type="submission" date="2018-10" db="EMBL/GenBank/DDBJ databases">
        <title>Sequencing the genomes of 1000 actinobacteria strains.</title>
        <authorList>
            <person name="Klenk H.-P."/>
        </authorList>
    </citation>
    <scope>NUCLEOTIDE SEQUENCE [LARGE SCALE GENOMIC DNA]</scope>
    <source>
        <strain evidence="2 3">DSM 17894</strain>
    </source>
</reference>
<dbReference type="AlphaFoldDB" id="A0A495IH37"/>
<keyword evidence="3" id="KW-1185">Reference proteome</keyword>
<protein>
    <submittedName>
        <fullName evidence="2">Uncharacterized protein</fullName>
    </submittedName>
</protein>
<comment type="caution">
    <text evidence="2">The sequence shown here is derived from an EMBL/GenBank/DDBJ whole genome shotgun (WGS) entry which is preliminary data.</text>
</comment>
<name>A0A495IH37_9MICO</name>
<feature type="transmembrane region" description="Helical" evidence="1">
    <location>
        <begin position="40"/>
        <end position="64"/>
    </location>
</feature>
<dbReference type="EMBL" id="RBKS01000001">
    <property type="protein sequence ID" value="RKR75312.1"/>
    <property type="molecule type" value="Genomic_DNA"/>
</dbReference>
<evidence type="ECO:0000313" key="2">
    <source>
        <dbReference type="EMBL" id="RKR75312.1"/>
    </source>
</evidence>
<keyword evidence="1" id="KW-0812">Transmembrane</keyword>
<feature type="transmembrane region" description="Helical" evidence="1">
    <location>
        <begin position="84"/>
        <end position="103"/>
    </location>
</feature>
<keyword evidence="1" id="KW-0472">Membrane</keyword>
<organism evidence="2 3">
    <name type="scientific">Frondihabitans australicus</name>
    <dbReference type="NCBI Taxonomy" id="386892"/>
    <lineage>
        <taxon>Bacteria</taxon>
        <taxon>Bacillati</taxon>
        <taxon>Actinomycetota</taxon>
        <taxon>Actinomycetes</taxon>
        <taxon>Micrococcales</taxon>
        <taxon>Microbacteriaceae</taxon>
        <taxon>Frondihabitans</taxon>
    </lineage>
</organism>
<evidence type="ECO:0000256" key="1">
    <source>
        <dbReference type="SAM" id="Phobius"/>
    </source>
</evidence>
<sequence>MAPHRHGPTRYAVLVANSRGTSPTSDSAPARTPIRRVERALLFAFPTVIALGVVCIVIVIVVGVSGGQITSTGIGPTIVLLPEIAFPIAILLVIAYVVVSAIRRSREARGGAR</sequence>